<proteinExistence type="predicted"/>
<evidence type="ECO:0000313" key="1">
    <source>
        <dbReference type="EMBL" id="EKC45833.1"/>
    </source>
</evidence>
<accession>K1RK72</accession>
<name>K1RK72_9ZZZZ</name>
<evidence type="ECO:0008006" key="2">
    <source>
        <dbReference type="Google" id="ProtNLM"/>
    </source>
</evidence>
<dbReference type="EMBL" id="AJWY01013788">
    <property type="protein sequence ID" value="EKC45833.1"/>
    <property type="molecule type" value="Genomic_DNA"/>
</dbReference>
<protein>
    <recommendedName>
        <fullName evidence="2">KWG Leptospira repeat protein</fullName>
    </recommendedName>
</protein>
<organism evidence="1">
    <name type="scientific">human gut metagenome</name>
    <dbReference type="NCBI Taxonomy" id="408170"/>
    <lineage>
        <taxon>unclassified sequences</taxon>
        <taxon>metagenomes</taxon>
        <taxon>organismal metagenomes</taxon>
    </lineage>
</organism>
<dbReference type="AlphaFoldDB" id="K1RK72"/>
<gene>
    <name evidence="1" type="ORF">LEA_20070</name>
</gene>
<feature type="non-terminal residue" evidence="1">
    <location>
        <position position="1"/>
    </location>
</feature>
<reference evidence="1" key="1">
    <citation type="journal article" date="2013" name="Environ. Microbiol.">
        <title>Microbiota from the distal guts of lean and obese adolescents exhibit partial functional redundancy besides clear differences in community structure.</title>
        <authorList>
            <person name="Ferrer M."/>
            <person name="Ruiz A."/>
            <person name="Lanza F."/>
            <person name="Haange S.B."/>
            <person name="Oberbach A."/>
            <person name="Till H."/>
            <person name="Bargiela R."/>
            <person name="Campoy C."/>
            <person name="Segura M.T."/>
            <person name="Richter M."/>
            <person name="von Bergen M."/>
            <person name="Seifert J."/>
            <person name="Suarez A."/>
        </authorList>
    </citation>
    <scope>NUCLEOTIDE SEQUENCE</scope>
</reference>
<comment type="caution">
    <text evidence="1">The sequence shown here is derived from an EMBL/GenBank/DDBJ whole genome shotgun (WGS) entry which is preliminary data.</text>
</comment>
<sequence length="121" mass="13309">LPCIYDWVQPTPFGTTWVGEGEDFASRACTLLDVSGKPLIDYKVYQVNPSGKFGHASAGVPDSTGLLRFGVLDGRGRVIVPFEYDDITIFSEWDSAATAYVERGIAEVKGKKYPFALRRGE</sequence>